<feature type="region of interest" description="Disordered" evidence="1">
    <location>
        <begin position="17"/>
        <end position="50"/>
    </location>
</feature>
<sequence>MHLTNVFLLAAVARVHADSRPSASHQRRALQSCEESHGPGSQQCGPPESGYCFNPSEEQSESLEACAANAGFNIPAASASLDDEDGGFTASTFSRKHRGGRNRNQTTPIRNNGTATIRPSGTGAAGIALPTGTGVGNVRGNGTISPVPVSQAQSDMRGVVFSLAIAVVVAVLLV</sequence>
<dbReference type="InParanoid" id="A0A2N3N698"/>
<name>A0A2N3N698_9PEZI</name>
<evidence type="ECO:0000313" key="4">
    <source>
        <dbReference type="Proteomes" id="UP000233524"/>
    </source>
</evidence>
<evidence type="ECO:0000313" key="3">
    <source>
        <dbReference type="EMBL" id="PKS07934.1"/>
    </source>
</evidence>
<evidence type="ECO:0000256" key="2">
    <source>
        <dbReference type="SAM" id="SignalP"/>
    </source>
</evidence>
<reference evidence="3 4" key="1">
    <citation type="journal article" date="2017" name="G3 (Bethesda)">
        <title>First Draft Genome Sequence of the Pathogenic Fungus Lomentospora prolificans (Formerly Scedosporium prolificans).</title>
        <authorList>
            <person name="Luo R."/>
            <person name="Zimin A."/>
            <person name="Workman R."/>
            <person name="Fan Y."/>
            <person name="Pertea G."/>
            <person name="Grossman N."/>
            <person name="Wear M.P."/>
            <person name="Jia B."/>
            <person name="Miller H."/>
            <person name="Casadevall A."/>
            <person name="Timp W."/>
            <person name="Zhang S.X."/>
            <person name="Salzberg S.L."/>
        </authorList>
    </citation>
    <scope>NUCLEOTIDE SEQUENCE [LARGE SCALE GENOMIC DNA]</scope>
    <source>
        <strain evidence="3 4">JHH-5317</strain>
    </source>
</reference>
<gene>
    <name evidence="3" type="ORF">jhhlp_006544</name>
</gene>
<feature type="signal peptide" evidence="2">
    <location>
        <begin position="1"/>
        <end position="17"/>
    </location>
</feature>
<dbReference type="EMBL" id="NLAX01000701">
    <property type="protein sequence ID" value="PKS07934.1"/>
    <property type="molecule type" value="Genomic_DNA"/>
</dbReference>
<dbReference type="VEuPathDB" id="FungiDB:jhhlp_006544"/>
<organism evidence="3 4">
    <name type="scientific">Lomentospora prolificans</name>
    <dbReference type="NCBI Taxonomy" id="41688"/>
    <lineage>
        <taxon>Eukaryota</taxon>
        <taxon>Fungi</taxon>
        <taxon>Dikarya</taxon>
        <taxon>Ascomycota</taxon>
        <taxon>Pezizomycotina</taxon>
        <taxon>Sordariomycetes</taxon>
        <taxon>Hypocreomycetidae</taxon>
        <taxon>Microascales</taxon>
        <taxon>Microascaceae</taxon>
        <taxon>Lomentospora</taxon>
    </lineage>
</organism>
<keyword evidence="4" id="KW-1185">Reference proteome</keyword>
<comment type="caution">
    <text evidence="3">The sequence shown here is derived from an EMBL/GenBank/DDBJ whole genome shotgun (WGS) entry which is preliminary data.</text>
</comment>
<feature type="chain" id="PRO_5014742635" description="Extracellular membrane protein CFEM domain-containing protein" evidence="2">
    <location>
        <begin position="18"/>
        <end position="174"/>
    </location>
</feature>
<accession>A0A2N3N698</accession>
<proteinExistence type="predicted"/>
<dbReference type="OrthoDB" id="5409186at2759"/>
<dbReference type="AlphaFoldDB" id="A0A2N3N698"/>
<keyword evidence="2" id="KW-0732">Signal</keyword>
<dbReference type="Proteomes" id="UP000233524">
    <property type="component" value="Unassembled WGS sequence"/>
</dbReference>
<evidence type="ECO:0000256" key="1">
    <source>
        <dbReference type="SAM" id="MobiDB-lite"/>
    </source>
</evidence>
<evidence type="ECO:0008006" key="5">
    <source>
        <dbReference type="Google" id="ProtNLM"/>
    </source>
</evidence>
<protein>
    <recommendedName>
        <fullName evidence="5">Extracellular membrane protein CFEM domain-containing protein</fullName>
    </recommendedName>
</protein>